<protein>
    <submittedName>
        <fullName evidence="7">SNF2 family protein</fullName>
    </submittedName>
</protein>
<feature type="domain" description="SWIM-type" evidence="4">
    <location>
        <begin position="61"/>
        <end position="95"/>
    </location>
</feature>
<dbReference type="SUPFAM" id="SSF52540">
    <property type="entry name" value="P-loop containing nucleoside triphosphate hydrolases"/>
    <property type="match status" value="2"/>
</dbReference>
<sequence length="1075" mass="121956">MKTPSRTDIRHECGDTYYNRGASYQRHGAVLELNIKRETETEVFFNAGTKGSGFQPYQQEVLLSIHDKHCMVEGFCSCPVGYNCKHVVAACLEYIERKRHQPTGEVQLSQWLQNLENSARQTNPATQEEVGEFLAFVLTPGTRPLEFDVDFKISRRLKNGRLGKARTPRSYTLTSSYSKPGYIKPGDDEIIELIHISQGRAWNHYPLRAAAGGMALQRMVQSGRCFLGILDDAHRAQWSDEKRRLRLEWQPHPSGLLELKVGIEGGGQIALMDPVSFVDTSSGTVGRLETGNFNQAQIRQLLNAPLLGEAEARRLSRKLLLEHSGLALPPPVELDIKEIEDTLPRPRLTLRMGDTPYGSAHLAELQFDYDGHIIQPLPVGDQSTCDEQQQLIRIHRDLTTESAAVITLEQLGFQLLMLDDERLAGYLPADSLPESAAQWKTILDESLPELEARGWEIIVDASFMLTFHESEQWWGELDENDNGWFSMSLKVEIQGRRLHLLPLLGPVLEAYDPDDLPETLHIPLGDSQYLSVPGEKIRPWLETLIELFDSQPPREHLELSRFDAARLADMDEPGDLIWQGGEQLRELGRRLKDFKQIESVQMPRGFTGTLRDYQKTGYDWLHFLAEYGLGGILADDMGLGKTVQTLAFLANQKNSGKLDKPALIIAPTSLMSNWRREAGFFTPKMKVLVLQGPERHDRFALVNQHDLILTTYPLLPRDKERLLETSYSFLILDEAQVVKNPKAQAARIVRQIDAGQRLCLTGTPMENHLGELWAQFDFLMPGFLGDQSTFKRLYRTPIEKHGDQEKQARLSRRIAPFMLRRRKDEVEKDLPSKTEIIRSIPLKKSQAALYESIRLSMEKKVRDAIAAKGLARSHITILDALLKLRQTCCDPRLLKLKQAARVKESAKLDLLMELLPEMQDEGRRILLFSQFTSMLGLIQKALDQKKIRYSKLTGQTRKRDAAIERFVNGDADVFLISLKAGGVGLNLTAADTVIFYDPWWNPAAEAQAMDRAHRIGQDKPVFVYKLLTENTVEEKILALQKKKKALAEAVYQQGGRKENFQLDDKDLEVLFEPIA</sequence>
<dbReference type="EMBL" id="AP012273">
    <property type="protein sequence ID" value="BAO43336.1"/>
    <property type="molecule type" value="Genomic_DNA"/>
</dbReference>
<dbReference type="GO" id="GO:0016787">
    <property type="term" value="F:hydrolase activity"/>
    <property type="evidence" value="ECO:0007669"/>
    <property type="project" value="UniProtKB-KW"/>
</dbReference>
<dbReference type="RefSeq" id="WP_041064900.1">
    <property type="nucleotide sequence ID" value="NZ_AP012273.1"/>
</dbReference>
<dbReference type="PROSITE" id="PS50966">
    <property type="entry name" value="ZF_SWIM"/>
    <property type="match status" value="1"/>
</dbReference>
<reference evidence="7 8" key="1">
    <citation type="journal article" date="2014" name="PLoS ONE">
        <title>Physiological and genomic features of a novel sulfur-oxidizing gammaproteobacterium belonging to a previously uncultivated symbiotic lineage isolated from a hydrothermal vent.</title>
        <authorList>
            <person name="Nunoura T."/>
            <person name="Takaki Y."/>
            <person name="Kazama H."/>
            <person name="Kakuta J."/>
            <person name="Shimamura S."/>
            <person name="Makita H."/>
            <person name="Hirai M."/>
            <person name="Miyazaki M."/>
            <person name="Takai K."/>
        </authorList>
    </citation>
    <scope>NUCLEOTIDE SEQUENCE [LARGE SCALE GENOMIC DNA]</scope>
    <source>
        <strain evidence="7 8">Hiromi1</strain>
    </source>
</reference>
<dbReference type="GO" id="GO:0005524">
    <property type="term" value="F:ATP binding"/>
    <property type="evidence" value="ECO:0007669"/>
    <property type="project" value="InterPro"/>
</dbReference>
<dbReference type="SMART" id="SM00490">
    <property type="entry name" value="HELICc"/>
    <property type="match status" value="1"/>
</dbReference>
<keyword evidence="3" id="KW-0862">Zinc</keyword>
<dbReference type="PROSITE" id="PS51192">
    <property type="entry name" value="HELICASE_ATP_BIND_1"/>
    <property type="match status" value="1"/>
</dbReference>
<dbReference type="GO" id="GO:0004386">
    <property type="term" value="F:helicase activity"/>
    <property type="evidence" value="ECO:0007669"/>
    <property type="project" value="UniProtKB-KW"/>
</dbReference>
<dbReference type="OrthoDB" id="9760715at2"/>
<evidence type="ECO:0000259" key="4">
    <source>
        <dbReference type="PROSITE" id="PS50966"/>
    </source>
</evidence>
<dbReference type="PANTHER" id="PTHR10799">
    <property type="entry name" value="SNF2/RAD54 HELICASE FAMILY"/>
    <property type="match status" value="1"/>
</dbReference>
<keyword evidence="8" id="KW-1185">Reference proteome</keyword>
<dbReference type="Pfam" id="PF00176">
    <property type="entry name" value="SNF2-rel_dom"/>
    <property type="match status" value="1"/>
</dbReference>
<name>A0A7U6GGS3_9GAMM</name>
<dbReference type="KEGG" id="tbn:TBH_C0391"/>
<proteinExistence type="predicted"/>
<dbReference type="InterPro" id="IPR027417">
    <property type="entry name" value="P-loop_NTPase"/>
</dbReference>
<dbReference type="AlphaFoldDB" id="A0A7U6GGS3"/>
<keyword evidence="2" id="KW-0547">Nucleotide-binding</keyword>
<evidence type="ECO:0000313" key="8">
    <source>
        <dbReference type="Proteomes" id="UP000031631"/>
    </source>
</evidence>
<organism evidence="7 8">
    <name type="scientific">Thiolapillus brandeum</name>
    <dbReference type="NCBI Taxonomy" id="1076588"/>
    <lineage>
        <taxon>Bacteria</taxon>
        <taxon>Pseudomonadati</taxon>
        <taxon>Pseudomonadota</taxon>
        <taxon>Gammaproteobacteria</taxon>
        <taxon>Chromatiales</taxon>
        <taxon>Sedimenticolaceae</taxon>
        <taxon>Thiolapillus</taxon>
    </lineage>
</organism>
<evidence type="ECO:0000256" key="2">
    <source>
        <dbReference type="ARBA" id="ARBA00022806"/>
    </source>
</evidence>
<dbReference type="PROSITE" id="PS51194">
    <property type="entry name" value="HELICASE_CTER"/>
    <property type="match status" value="1"/>
</dbReference>
<keyword evidence="2" id="KW-0067">ATP-binding</keyword>
<dbReference type="Pfam" id="PF04434">
    <property type="entry name" value="SWIM"/>
    <property type="match status" value="1"/>
</dbReference>
<keyword evidence="1" id="KW-0378">Hydrolase</keyword>
<accession>A0A7U6GGS3</accession>
<evidence type="ECO:0000256" key="1">
    <source>
        <dbReference type="ARBA" id="ARBA00022801"/>
    </source>
</evidence>
<evidence type="ECO:0000256" key="3">
    <source>
        <dbReference type="PROSITE-ProRule" id="PRU00325"/>
    </source>
</evidence>
<dbReference type="InterPro" id="IPR001650">
    <property type="entry name" value="Helicase_C-like"/>
</dbReference>
<evidence type="ECO:0000313" key="7">
    <source>
        <dbReference type="EMBL" id="BAO43336.1"/>
    </source>
</evidence>
<feature type="domain" description="Helicase C-terminal" evidence="6">
    <location>
        <begin position="910"/>
        <end position="1068"/>
    </location>
</feature>
<dbReference type="Pfam" id="PF00271">
    <property type="entry name" value="Helicase_C"/>
    <property type="match status" value="1"/>
</dbReference>
<keyword evidence="3" id="KW-0479">Metal-binding</keyword>
<dbReference type="InterPro" id="IPR038718">
    <property type="entry name" value="SNF2-like_sf"/>
</dbReference>
<keyword evidence="3" id="KW-0863">Zinc-finger</keyword>
<dbReference type="GO" id="GO:0008270">
    <property type="term" value="F:zinc ion binding"/>
    <property type="evidence" value="ECO:0007669"/>
    <property type="project" value="UniProtKB-KW"/>
</dbReference>
<dbReference type="Gene3D" id="3.40.50.300">
    <property type="entry name" value="P-loop containing nucleotide triphosphate hydrolases"/>
    <property type="match status" value="1"/>
</dbReference>
<feature type="domain" description="Helicase ATP-binding" evidence="5">
    <location>
        <begin position="622"/>
        <end position="782"/>
    </location>
</feature>
<dbReference type="InterPro" id="IPR000330">
    <property type="entry name" value="SNF2_N"/>
</dbReference>
<dbReference type="InterPro" id="IPR007527">
    <property type="entry name" value="Znf_SWIM"/>
</dbReference>
<dbReference type="InterPro" id="IPR014001">
    <property type="entry name" value="Helicase_ATP-bd"/>
</dbReference>
<keyword evidence="2" id="KW-0347">Helicase</keyword>
<dbReference type="SMART" id="SM00487">
    <property type="entry name" value="DEXDc"/>
    <property type="match status" value="1"/>
</dbReference>
<dbReference type="Proteomes" id="UP000031631">
    <property type="component" value="Chromosome"/>
</dbReference>
<dbReference type="CDD" id="cd18793">
    <property type="entry name" value="SF2_C_SNF"/>
    <property type="match status" value="1"/>
</dbReference>
<dbReference type="CDD" id="cd18012">
    <property type="entry name" value="DEXQc_arch_SWI2_SNF2"/>
    <property type="match status" value="1"/>
</dbReference>
<dbReference type="Gene3D" id="3.40.50.10810">
    <property type="entry name" value="Tandem AAA-ATPase domain"/>
    <property type="match status" value="1"/>
</dbReference>
<dbReference type="InterPro" id="IPR049730">
    <property type="entry name" value="SNF2/RAD54-like_C"/>
</dbReference>
<gene>
    <name evidence="7" type="ORF">TBH_C0391</name>
</gene>
<evidence type="ECO:0000259" key="6">
    <source>
        <dbReference type="PROSITE" id="PS51194"/>
    </source>
</evidence>
<evidence type="ECO:0000259" key="5">
    <source>
        <dbReference type="PROSITE" id="PS51192"/>
    </source>
</evidence>